<name>A0A4R6IBK2_9MOLU</name>
<proteinExistence type="predicted"/>
<comment type="caution">
    <text evidence="1">The sequence shown here is derived from an EMBL/GenBank/DDBJ whole genome shotgun (WGS) entry which is preliminary data.</text>
</comment>
<gene>
    <name evidence="1" type="ORF">EI74_0831</name>
</gene>
<keyword evidence="2" id="KW-1185">Reference proteome</keyword>
<dbReference type="EMBL" id="SNWN01000017">
    <property type="protein sequence ID" value="TDO18951.1"/>
    <property type="molecule type" value="Genomic_DNA"/>
</dbReference>
<dbReference type="AlphaFoldDB" id="A0A4R6IBK2"/>
<evidence type="ECO:0000313" key="1">
    <source>
        <dbReference type="EMBL" id="TDO18951.1"/>
    </source>
</evidence>
<accession>A0A4R6IBK2</accession>
<dbReference type="Proteomes" id="UP000295518">
    <property type="component" value="Unassembled WGS sequence"/>
</dbReference>
<organism evidence="1 2">
    <name type="scientific">Mycoplasma testudineum</name>
    <dbReference type="NCBI Taxonomy" id="244584"/>
    <lineage>
        <taxon>Bacteria</taxon>
        <taxon>Bacillati</taxon>
        <taxon>Mycoplasmatota</taxon>
        <taxon>Mollicutes</taxon>
        <taxon>Mycoplasmataceae</taxon>
        <taxon>Mycoplasma</taxon>
    </lineage>
</organism>
<reference evidence="1 2" key="1">
    <citation type="submission" date="2019-03" db="EMBL/GenBank/DDBJ databases">
        <title>Genomic Encyclopedia of Archaeal and Bacterial Type Strains, Phase II (KMG-II): from individual species to whole genera.</title>
        <authorList>
            <person name="Goeker M."/>
        </authorList>
    </citation>
    <scope>NUCLEOTIDE SEQUENCE [LARGE SCALE GENOMIC DNA]</scope>
    <source>
        <strain evidence="1 2">ATCC 700618</strain>
    </source>
</reference>
<protein>
    <submittedName>
        <fullName evidence="1">Uncharacterized protein</fullName>
    </submittedName>
</protein>
<dbReference type="RefSeq" id="WP_094254986.1">
    <property type="nucleotide sequence ID" value="NZ_NNCE01000009.1"/>
</dbReference>
<sequence length="115" mass="13839">MNKNIYELRNGDESNFITGKQIGLAFEFKVNKFGWSNVYMEILDQYEEVDEKLMLTYFFQDLYMYLHKNKHQPKWDFNTIHLSGFNNLKLMKKDQIDLLKKELLTITNFDIVLGE</sequence>
<evidence type="ECO:0000313" key="2">
    <source>
        <dbReference type="Proteomes" id="UP000295518"/>
    </source>
</evidence>